<gene>
    <name evidence="1" type="ORF">PG994_007728</name>
</gene>
<evidence type="ECO:0000313" key="2">
    <source>
        <dbReference type="Proteomes" id="UP001480595"/>
    </source>
</evidence>
<reference evidence="1 2" key="1">
    <citation type="submission" date="2023-01" db="EMBL/GenBank/DDBJ databases">
        <title>Analysis of 21 Apiospora genomes using comparative genomics revels a genus with tremendous synthesis potential of carbohydrate active enzymes and secondary metabolites.</title>
        <authorList>
            <person name="Sorensen T."/>
        </authorList>
    </citation>
    <scope>NUCLEOTIDE SEQUENCE [LARGE SCALE GENOMIC DNA]</scope>
    <source>
        <strain evidence="1 2">CBS 135458</strain>
    </source>
</reference>
<keyword evidence="2" id="KW-1185">Reference proteome</keyword>
<sequence>MPQSNSIGRPEVEASLVALEEVEVEELPRPGPPCFGAPAAGTLQAQQVLVEILTKPGVLAPLHVLRESLQLLVLLLILFLAQLFQLLRRSPYLVLLLPTPASEGDVVDVTRFLLWPFWLLIIRRR</sequence>
<comment type="caution">
    <text evidence="1">The sequence shown here is derived from an EMBL/GenBank/DDBJ whole genome shotgun (WGS) entry which is preliminary data.</text>
</comment>
<protein>
    <submittedName>
        <fullName evidence="1">Uncharacterized protein</fullName>
    </submittedName>
</protein>
<dbReference type="Proteomes" id="UP001480595">
    <property type="component" value="Unassembled WGS sequence"/>
</dbReference>
<dbReference type="GeneID" id="92092200"/>
<accession>A0ABR1UR34</accession>
<organism evidence="1 2">
    <name type="scientific">Apiospora phragmitis</name>
    <dbReference type="NCBI Taxonomy" id="2905665"/>
    <lineage>
        <taxon>Eukaryota</taxon>
        <taxon>Fungi</taxon>
        <taxon>Dikarya</taxon>
        <taxon>Ascomycota</taxon>
        <taxon>Pezizomycotina</taxon>
        <taxon>Sordariomycetes</taxon>
        <taxon>Xylariomycetidae</taxon>
        <taxon>Amphisphaeriales</taxon>
        <taxon>Apiosporaceae</taxon>
        <taxon>Apiospora</taxon>
    </lineage>
</organism>
<proteinExistence type="predicted"/>
<dbReference type="RefSeq" id="XP_066714624.1">
    <property type="nucleotide sequence ID" value="XM_066859137.1"/>
</dbReference>
<dbReference type="EMBL" id="JAQQWL010000008">
    <property type="protein sequence ID" value="KAK8061362.1"/>
    <property type="molecule type" value="Genomic_DNA"/>
</dbReference>
<name>A0ABR1UR34_9PEZI</name>
<evidence type="ECO:0000313" key="1">
    <source>
        <dbReference type="EMBL" id="KAK8061362.1"/>
    </source>
</evidence>